<dbReference type="Proteomes" id="UP001501303">
    <property type="component" value="Unassembled WGS sequence"/>
</dbReference>
<dbReference type="InterPro" id="IPR051446">
    <property type="entry name" value="HTH_trans_reg/aminotransferase"/>
</dbReference>
<keyword evidence="4" id="KW-0804">Transcription</keyword>
<protein>
    <recommendedName>
        <fullName evidence="6">HTH gntR-type domain-containing protein</fullName>
    </recommendedName>
</protein>
<feature type="region of interest" description="Disordered" evidence="5">
    <location>
        <begin position="98"/>
        <end position="122"/>
    </location>
</feature>
<comment type="caution">
    <text evidence="7">The sequence shown here is derived from an EMBL/GenBank/DDBJ whole genome shotgun (WGS) entry which is preliminary data.</text>
</comment>
<dbReference type="PROSITE" id="PS50949">
    <property type="entry name" value="HTH_GNTR"/>
    <property type="match status" value="1"/>
</dbReference>
<dbReference type="Gene3D" id="1.10.10.10">
    <property type="entry name" value="Winged helix-like DNA-binding domain superfamily/Winged helix DNA-binding domain"/>
    <property type="match status" value="1"/>
</dbReference>
<evidence type="ECO:0000259" key="6">
    <source>
        <dbReference type="PROSITE" id="PS50949"/>
    </source>
</evidence>
<dbReference type="SUPFAM" id="SSF46785">
    <property type="entry name" value="Winged helix' DNA-binding domain"/>
    <property type="match status" value="1"/>
</dbReference>
<sequence>MSVHGAASRGRPDFDLHLDLRFDVTTARNEGGKRESLMRALREAITDGRLASGTRLPSTRTLAADLGVARNTVSDAYAELTAEGWLVTRQGSGTRVARRAGAGEPYAVPRASRAPATPSRPP</sequence>
<evidence type="ECO:0000256" key="3">
    <source>
        <dbReference type="ARBA" id="ARBA00023125"/>
    </source>
</evidence>
<keyword evidence="1" id="KW-0663">Pyridoxal phosphate</keyword>
<organism evidence="7 8">
    <name type="scientific">Streptomyces sodiiphilus</name>
    <dbReference type="NCBI Taxonomy" id="226217"/>
    <lineage>
        <taxon>Bacteria</taxon>
        <taxon>Bacillati</taxon>
        <taxon>Actinomycetota</taxon>
        <taxon>Actinomycetes</taxon>
        <taxon>Kitasatosporales</taxon>
        <taxon>Streptomycetaceae</taxon>
        <taxon>Streptomyces</taxon>
    </lineage>
</organism>
<evidence type="ECO:0000313" key="7">
    <source>
        <dbReference type="EMBL" id="GAA1910955.1"/>
    </source>
</evidence>
<dbReference type="EMBL" id="BAAAMJ010000018">
    <property type="protein sequence ID" value="GAA1910955.1"/>
    <property type="molecule type" value="Genomic_DNA"/>
</dbReference>
<dbReference type="Pfam" id="PF00392">
    <property type="entry name" value="GntR"/>
    <property type="match status" value="1"/>
</dbReference>
<keyword evidence="2" id="KW-0805">Transcription regulation</keyword>
<dbReference type="InterPro" id="IPR036390">
    <property type="entry name" value="WH_DNA-bd_sf"/>
</dbReference>
<evidence type="ECO:0000256" key="2">
    <source>
        <dbReference type="ARBA" id="ARBA00023015"/>
    </source>
</evidence>
<dbReference type="InterPro" id="IPR036388">
    <property type="entry name" value="WH-like_DNA-bd_sf"/>
</dbReference>
<name>A0ABN2U5Q9_9ACTN</name>
<accession>A0ABN2U5Q9</accession>
<evidence type="ECO:0000256" key="4">
    <source>
        <dbReference type="ARBA" id="ARBA00023163"/>
    </source>
</evidence>
<reference evidence="7 8" key="1">
    <citation type="journal article" date="2019" name="Int. J. Syst. Evol. Microbiol.">
        <title>The Global Catalogue of Microorganisms (GCM) 10K type strain sequencing project: providing services to taxonomists for standard genome sequencing and annotation.</title>
        <authorList>
            <consortium name="The Broad Institute Genomics Platform"/>
            <consortium name="The Broad Institute Genome Sequencing Center for Infectious Disease"/>
            <person name="Wu L."/>
            <person name="Ma J."/>
        </authorList>
    </citation>
    <scope>NUCLEOTIDE SEQUENCE [LARGE SCALE GENOMIC DNA]</scope>
    <source>
        <strain evidence="7 8">JCM 13581</strain>
    </source>
</reference>
<evidence type="ECO:0000256" key="1">
    <source>
        <dbReference type="ARBA" id="ARBA00022898"/>
    </source>
</evidence>
<evidence type="ECO:0000256" key="5">
    <source>
        <dbReference type="SAM" id="MobiDB-lite"/>
    </source>
</evidence>
<dbReference type="InterPro" id="IPR000524">
    <property type="entry name" value="Tscrpt_reg_HTH_GntR"/>
</dbReference>
<dbReference type="PRINTS" id="PR00035">
    <property type="entry name" value="HTHGNTR"/>
</dbReference>
<dbReference type="PANTHER" id="PTHR46577:SF1">
    <property type="entry name" value="HTH-TYPE TRANSCRIPTIONAL REGULATORY PROTEIN GABR"/>
    <property type="match status" value="1"/>
</dbReference>
<dbReference type="PANTHER" id="PTHR46577">
    <property type="entry name" value="HTH-TYPE TRANSCRIPTIONAL REGULATORY PROTEIN GABR"/>
    <property type="match status" value="1"/>
</dbReference>
<dbReference type="SMART" id="SM00345">
    <property type="entry name" value="HTH_GNTR"/>
    <property type="match status" value="1"/>
</dbReference>
<feature type="domain" description="HTH gntR-type" evidence="6">
    <location>
        <begin position="31"/>
        <end position="99"/>
    </location>
</feature>
<dbReference type="CDD" id="cd07377">
    <property type="entry name" value="WHTH_GntR"/>
    <property type="match status" value="1"/>
</dbReference>
<evidence type="ECO:0000313" key="8">
    <source>
        <dbReference type="Proteomes" id="UP001501303"/>
    </source>
</evidence>
<keyword evidence="3" id="KW-0238">DNA-binding</keyword>
<keyword evidence="8" id="KW-1185">Reference proteome</keyword>
<gene>
    <name evidence="7" type="ORF">GCM10009716_21010</name>
</gene>
<feature type="compositionally biased region" description="Low complexity" evidence="5">
    <location>
        <begin position="109"/>
        <end position="122"/>
    </location>
</feature>
<proteinExistence type="predicted"/>